<dbReference type="InterPro" id="IPR046357">
    <property type="entry name" value="PPIase_dom_sf"/>
</dbReference>
<feature type="compositionally biased region" description="Basic residues" evidence="6">
    <location>
        <begin position="209"/>
        <end position="219"/>
    </location>
</feature>
<dbReference type="PANTHER" id="PTHR45779:SF7">
    <property type="entry name" value="PEPTIDYLPROLYL ISOMERASE"/>
    <property type="match status" value="1"/>
</dbReference>
<proteinExistence type="predicted"/>
<name>A0A7S0LHE3_9EUKA</name>
<evidence type="ECO:0000256" key="6">
    <source>
        <dbReference type="SAM" id="MobiDB-lite"/>
    </source>
</evidence>
<protein>
    <recommendedName>
        <fullName evidence="2 5">peptidylprolyl isomerase</fullName>
        <ecNumber evidence="2 5">5.2.1.8</ecNumber>
    </recommendedName>
</protein>
<feature type="chain" id="PRO_5030539564" description="peptidylprolyl isomerase" evidence="7">
    <location>
        <begin position="17"/>
        <end position="219"/>
    </location>
</feature>
<dbReference type="EMBL" id="HBEY01034107">
    <property type="protein sequence ID" value="CAD8612862.1"/>
    <property type="molecule type" value="Transcribed_RNA"/>
</dbReference>
<feature type="domain" description="PPIase FKBP-type" evidence="8">
    <location>
        <begin position="106"/>
        <end position="195"/>
    </location>
</feature>
<evidence type="ECO:0000256" key="7">
    <source>
        <dbReference type="SAM" id="SignalP"/>
    </source>
</evidence>
<dbReference type="EC" id="5.2.1.8" evidence="2 5"/>
<dbReference type="PANTHER" id="PTHR45779">
    <property type="entry name" value="PEPTIDYLPROLYL ISOMERASE"/>
    <property type="match status" value="1"/>
</dbReference>
<evidence type="ECO:0000259" key="8">
    <source>
        <dbReference type="PROSITE" id="PS50059"/>
    </source>
</evidence>
<keyword evidence="7" id="KW-0732">Signal</keyword>
<evidence type="ECO:0000313" key="9">
    <source>
        <dbReference type="EMBL" id="CAD8612862.1"/>
    </source>
</evidence>
<evidence type="ECO:0000256" key="5">
    <source>
        <dbReference type="PROSITE-ProRule" id="PRU00277"/>
    </source>
</evidence>
<evidence type="ECO:0000256" key="1">
    <source>
        <dbReference type="ARBA" id="ARBA00000971"/>
    </source>
</evidence>
<evidence type="ECO:0000256" key="2">
    <source>
        <dbReference type="ARBA" id="ARBA00013194"/>
    </source>
</evidence>
<dbReference type="SUPFAM" id="SSF54534">
    <property type="entry name" value="FKBP-like"/>
    <property type="match status" value="1"/>
</dbReference>
<comment type="catalytic activity">
    <reaction evidence="1 5">
        <text>[protein]-peptidylproline (omega=180) = [protein]-peptidylproline (omega=0)</text>
        <dbReference type="Rhea" id="RHEA:16237"/>
        <dbReference type="Rhea" id="RHEA-COMP:10747"/>
        <dbReference type="Rhea" id="RHEA-COMP:10748"/>
        <dbReference type="ChEBI" id="CHEBI:83833"/>
        <dbReference type="ChEBI" id="CHEBI:83834"/>
        <dbReference type="EC" id="5.2.1.8"/>
    </reaction>
</comment>
<accession>A0A7S0LHE3</accession>
<feature type="signal peptide" evidence="7">
    <location>
        <begin position="1"/>
        <end position="16"/>
    </location>
</feature>
<dbReference type="Pfam" id="PF00254">
    <property type="entry name" value="FKBP_C"/>
    <property type="match status" value="1"/>
</dbReference>
<evidence type="ECO:0000256" key="3">
    <source>
        <dbReference type="ARBA" id="ARBA00023110"/>
    </source>
</evidence>
<dbReference type="PROSITE" id="PS50059">
    <property type="entry name" value="FKBP_PPIASE"/>
    <property type="match status" value="1"/>
</dbReference>
<sequence>MRAVFACSLVLAAGRAAKVDYATKLQQTLGSASIAEKSGDHSKALAKIGELEALLVQWRDALKAAQQEAESPKEEEVAVGPPDETIEFSMKQMHVPDNCARVSQTGSTMKVHYVGKLIKSKKMFASSFHTGSQPFKFILGSTDGIDAWNQGLEGMCEGERRRLMVPWTLGYGAKGGKGVPPYSDLQYDIELVELSSFNSKSKTPSSGKPKSKTKRKSEL</sequence>
<gene>
    <name evidence="9" type="ORF">CPEL01642_LOCUS16242</name>
</gene>
<feature type="compositionally biased region" description="Low complexity" evidence="6">
    <location>
        <begin position="198"/>
        <end position="208"/>
    </location>
</feature>
<dbReference type="AlphaFoldDB" id="A0A7S0LHE3"/>
<organism evidence="9">
    <name type="scientific">Coccolithus braarudii</name>
    <dbReference type="NCBI Taxonomy" id="221442"/>
    <lineage>
        <taxon>Eukaryota</taxon>
        <taxon>Haptista</taxon>
        <taxon>Haptophyta</taxon>
        <taxon>Prymnesiophyceae</taxon>
        <taxon>Coccolithales</taxon>
        <taxon>Coccolithaceae</taxon>
        <taxon>Coccolithus</taxon>
    </lineage>
</organism>
<dbReference type="Gene3D" id="3.10.50.40">
    <property type="match status" value="1"/>
</dbReference>
<dbReference type="GO" id="GO:0005783">
    <property type="term" value="C:endoplasmic reticulum"/>
    <property type="evidence" value="ECO:0007669"/>
    <property type="project" value="TreeGrafter"/>
</dbReference>
<dbReference type="GO" id="GO:0003755">
    <property type="term" value="F:peptidyl-prolyl cis-trans isomerase activity"/>
    <property type="evidence" value="ECO:0007669"/>
    <property type="project" value="UniProtKB-KW"/>
</dbReference>
<evidence type="ECO:0000256" key="4">
    <source>
        <dbReference type="ARBA" id="ARBA00023235"/>
    </source>
</evidence>
<keyword evidence="3 5" id="KW-0697">Rotamase</keyword>
<dbReference type="InterPro" id="IPR001179">
    <property type="entry name" value="PPIase_FKBP_dom"/>
</dbReference>
<feature type="region of interest" description="Disordered" evidence="6">
    <location>
        <begin position="198"/>
        <end position="219"/>
    </location>
</feature>
<dbReference type="InterPro" id="IPR044609">
    <property type="entry name" value="FKBP2/11"/>
</dbReference>
<keyword evidence="4 5" id="KW-0413">Isomerase</keyword>
<reference evidence="9" key="1">
    <citation type="submission" date="2021-01" db="EMBL/GenBank/DDBJ databases">
        <authorList>
            <person name="Corre E."/>
            <person name="Pelletier E."/>
            <person name="Niang G."/>
            <person name="Scheremetjew M."/>
            <person name="Finn R."/>
            <person name="Kale V."/>
            <person name="Holt S."/>
            <person name="Cochrane G."/>
            <person name="Meng A."/>
            <person name="Brown T."/>
            <person name="Cohen L."/>
        </authorList>
    </citation>
    <scope>NUCLEOTIDE SEQUENCE</scope>
    <source>
        <strain evidence="9">PLY182g</strain>
    </source>
</reference>